<gene>
    <name evidence="2" type="ORF">DFP72DRAFT_801056</name>
</gene>
<proteinExistence type="predicted"/>
<protein>
    <submittedName>
        <fullName evidence="2">Uncharacterized protein</fullName>
    </submittedName>
</protein>
<dbReference type="EMBL" id="JACGCI010000006">
    <property type="protein sequence ID" value="KAF6763284.1"/>
    <property type="molecule type" value="Genomic_DNA"/>
</dbReference>
<feature type="region of interest" description="Disordered" evidence="1">
    <location>
        <begin position="81"/>
        <end position="103"/>
    </location>
</feature>
<dbReference type="AlphaFoldDB" id="A0A8H6IDX0"/>
<dbReference type="PANTHER" id="PTHR34305">
    <property type="entry name" value="EXPRESSED PROTEIN"/>
    <property type="match status" value="1"/>
</dbReference>
<evidence type="ECO:0000313" key="2">
    <source>
        <dbReference type="EMBL" id="KAF6763284.1"/>
    </source>
</evidence>
<name>A0A8H6IDX0_9AGAR</name>
<reference evidence="2 3" key="1">
    <citation type="submission" date="2020-07" db="EMBL/GenBank/DDBJ databases">
        <title>Comparative genomics of pyrophilous fungi reveals a link between fire events and developmental genes.</title>
        <authorList>
            <consortium name="DOE Joint Genome Institute"/>
            <person name="Steindorff A.S."/>
            <person name="Carver A."/>
            <person name="Calhoun S."/>
            <person name="Stillman K."/>
            <person name="Liu H."/>
            <person name="Lipzen A."/>
            <person name="Pangilinan J."/>
            <person name="Labutti K."/>
            <person name="Bruns T.D."/>
            <person name="Grigoriev I.V."/>
        </authorList>
    </citation>
    <scope>NUCLEOTIDE SEQUENCE [LARGE SCALE GENOMIC DNA]</scope>
    <source>
        <strain evidence="2 3">CBS 144469</strain>
    </source>
</reference>
<sequence length="453" mass="51026">MACTTCGPAPETVIWDGITLSFGKRHLTDSLRPPTTTHDESQVRNMIKYRPQQQLLPDRALRKALRDALNGPSVAGLKASAKEEGLMNQPVESPPPSLPESPSTNPFLTREAGLIDKHLKSLPSVSKSLRAKCPALGDLFDKYLGEDAYAQSTCPKVWKNFFLQIAAEESVLQLVNFASWLDVTKFLATPTKQNTSHLLSVPAFFKVFESKDVDFMKVVDVLGWVERVTRELLAAMIVEEPLKLAREGSIPPVVDDWRKTGCFYSMAVIRHRPRYPHLEKLSLKKEEERRQELAGKRGDRCGKYYSQYGERRLTGGIMVARCTHSICYGFHCIPSSEGRDDVFSAMVTRWPVAPKRVFFGNTYFAIDHFHSTGHTKCSPAAFLSEYSNVDPSLTSINSSAAECGNGALRRIRKSVSYMGQERAIIYTKVFLSVWNRLKLRRMEADRLKNTFLP</sequence>
<comment type="caution">
    <text evidence="2">The sequence shown here is derived from an EMBL/GenBank/DDBJ whole genome shotgun (WGS) entry which is preliminary data.</text>
</comment>
<evidence type="ECO:0000256" key="1">
    <source>
        <dbReference type="SAM" id="MobiDB-lite"/>
    </source>
</evidence>
<dbReference type="Proteomes" id="UP000521943">
    <property type="component" value="Unassembled WGS sequence"/>
</dbReference>
<dbReference type="PANTHER" id="PTHR34305:SF1">
    <property type="entry name" value="SWIM-TYPE DOMAIN-CONTAINING PROTEIN"/>
    <property type="match status" value="1"/>
</dbReference>
<organism evidence="2 3">
    <name type="scientific">Ephemerocybe angulata</name>
    <dbReference type="NCBI Taxonomy" id="980116"/>
    <lineage>
        <taxon>Eukaryota</taxon>
        <taxon>Fungi</taxon>
        <taxon>Dikarya</taxon>
        <taxon>Basidiomycota</taxon>
        <taxon>Agaricomycotina</taxon>
        <taxon>Agaricomycetes</taxon>
        <taxon>Agaricomycetidae</taxon>
        <taxon>Agaricales</taxon>
        <taxon>Agaricineae</taxon>
        <taxon>Psathyrellaceae</taxon>
        <taxon>Ephemerocybe</taxon>
    </lineage>
</organism>
<dbReference type="OrthoDB" id="5598737at2759"/>
<evidence type="ECO:0000313" key="3">
    <source>
        <dbReference type="Proteomes" id="UP000521943"/>
    </source>
</evidence>
<accession>A0A8H6IDX0</accession>
<keyword evidence="3" id="KW-1185">Reference proteome</keyword>